<dbReference type="EMBL" id="JACOFZ010000003">
    <property type="protein sequence ID" value="MBC3881933.1"/>
    <property type="molecule type" value="Genomic_DNA"/>
</dbReference>
<gene>
    <name evidence="1" type="ORF">H8K36_11140</name>
</gene>
<dbReference type="RefSeq" id="WP_186916411.1">
    <property type="nucleotide sequence ID" value="NZ_JACOFZ010000003.1"/>
</dbReference>
<comment type="caution">
    <text evidence="1">The sequence shown here is derived from an EMBL/GenBank/DDBJ whole genome shotgun (WGS) entry which is preliminary data.</text>
</comment>
<sequence length="123" mass="14046">MTPLANYFEEPAFVLGNQCVDGLFYLRLEPCWLSEEEKTPENCAKFFVEEIAKLPIELKELWNRAKSKTFDFGFESGNVRPHYKAEISLGTLEKVVTVGASFIITIYQISTPEEECAQIQESN</sequence>
<dbReference type="AlphaFoldDB" id="A0A923HQ83"/>
<keyword evidence="2" id="KW-1185">Reference proteome</keyword>
<reference evidence="1" key="1">
    <citation type="submission" date="2020-08" db="EMBL/GenBank/DDBJ databases">
        <title>Novel species isolated from subtropical streams in China.</title>
        <authorList>
            <person name="Lu H."/>
        </authorList>
    </citation>
    <scope>NUCLEOTIDE SEQUENCE</scope>
    <source>
        <strain evidence="1">LX22W</strain>
    </source>
</reference>
<name>A0A923HQ83_9BURK</name>
<dbReference type="Proteomes" id="UP000627446">
    <property type="component" value="Unassembled WGS sequence"/>
</dbReference>
<accession>A0A923HQ83</accession>
<evidence type="ECO:0000313" key="2">
    <source>
        <dbReference type="Proteomes" id="UP000627446"/>
    </source>
</evidence>
<protein>
    <submittedName>
        <fullName evidence="1">Uncharacterized protein</fullName>
    </submittedName>
</protein>
<proteinExistence type="predicted"/>
<evidence type="ECO:0000313" key="1">
    <source>
        <dbReference type="EMBL" id="MBC3881933.1"/>
    </source>
</evidence>
<organism evidence="1 2">
    <name type="scientific">Undibacterium nitidum</name>
    <dbReference type="NCBI Taxonomy" id="2762298"/>
    <lineage>
        <taxon>Bacteria</taxon>
        <taxon>Pseudomonadati</taxon>
        <taxon>Pseudomonadota</taxon>
        <taxon>Betaproteobacteria</taxon>
        <taxon>Burkholderiales</taxon>
        <taxon>Oxalobacteraceae</taxon>
        <taxon>Undibacterium</taxon>
    </lineage>
</organism>